<evidence type="ECO:0000313" key="3">
    <source>
        <dbReference type="Proteomes" id="UP000738431"/>
    </source>
</evidence>
<proteinExistence type="predicted"/>
<reference evidence="2 3" key="2">
    <citation type="submission" date="2023-12" db="EMBL/GenBank/DDBJ databases">
        <title>Description of an unclassified Opitutus bacterium of Verrucomicrobiota.</title>
        <authorList>
            <person name="Zhang D.-F."/>
        </authorList>
    </citation>
    <scope>NUCLEOTIDE SEQUENCE [LARGE SCALE GENOMIC DNA]</scope>
    <source>
        <strain evidence="2 3">WL0086</strain>
    </source>
</reference>
<dbReference type="NCBIfam" id="TIGR02532">
    <property type="entry name" value="IV_pilin_GFxxxE"/>
    <property type="match status" value="1"/>
</dbReference>
<gene>
    <name evidence="2" type="ORF">K1X11_001810</name>
</gene>
<dbReference type="EMBL" id="CP139781">
    <property type="protein sequence ID" value="WRQ88124.1"/>
    <property type="molecule type" value="Genomic_DNA"/>
</dbReference>
<name>A0ABZ1C8U7_9BACT</name>
<evidence type="ECO:0000256" key="1">
    <source>
        <dbReference type="SAM" id="Phobius"/>
    </source>
</evidence>
<dbReference type="InterPro" id="IPR012902">
    <property type="entry name" value="N_methyl_site"/>
</dbReference>
<evidence type="ECO:0000313" key="2">
    <source>
        <dbReference type="EMBL" id="WRQ88124.1"/>
    </source>
</evidence>
<reference evidence="2 3" key="1">
    <citation type="submission" date="2021-08" db="EMBL/GenBank/DDBJ databases">
        <authorList>
            <person name="Zhang D."/>
            <person name="Zhang A."/>
            <person name="Wang L."/>
        </authorList>
    </citation>
    <scope>NUCLEOTIDE SEQUENCE [LARGE SCALE GENOMIC DNA]</scope>
    <source>
        <strain evidence="2 3">WL0086</strain>
    </source>
</reference>
<dbReference type="Proteomes" id="UP000738431">
    <property type="component" value="Chromosome"/>
</dbReference>
<dbReference type="Pfam" id="PF07963">
    <property type="entry name" value="N_methyl"/>
    <property type="match status" value="1"/>
</dbReference>
<dbReference type="RefSeq" id="WP_221028843.1">
    <property type="nucleotide sequence ID" value="NZ_CP139781.1"/>
</dbReference>
<keyword evidence="1" id="KW-1133">Transmembrane helix</keyword>
<feature type="transmembrane region" description="Helical" evidence="1">
    <location>
        <begin position="12"/>
        <end position="35"/>
    </location>
</feature>
<keyword evidence="1" id="KW-0472">Membrane</keyword>
<protein>
    <submittedName>
        <fullName evidence="2">Prepilin-type N-terminal cleavage/methylation domain-containing protein</fullName>
    </submittedName>
</protein>
<keyword evidence="1" id="KW-0812">Transmembrane</keyword>
<organism evidence="2 3">
    <name type="scientific">Actomonas aquatica</name>
    <dbReference type="NCBI Taxonomy" id="2866162"/>
    <lineage>
        <taxon>Bacteria</taxon>
        <taxon>Pseudomonadati</taxon>
        <taxon>Verrucomicrobiota</taxon>
        <taxon>Opitutia</taxon>
        <taxon>Opitutales</taxon>
        <taxon>Opitutaceae</taxon>
        <taxon>Actomonas</taxon>
    </lineage>
</organism>
<dbReference type="InterPro" id="IPR045584">
    <property type="entry name" value="Pilin-like"/>
</dbReference>
<sequence>MPTTPRASSAAYTLIELMVVIALIAVLTAAVGLGLRGAGETQALAATGDIVRAQFEAAQARASIQGAAVAVVVNADAADTENYLKQIAVAQQQASGAWVGVDDALQLPGRVRMLVPAEGNSLWQSEVDVQLEPGGVSIPCYLAEYGAAGALAVPGGGSVWWENEDGVRAGLHISRYGAFTVIEGGTPP</sequence>
<keyword evidence="3" id="KW-1185">Reference proteome</keyword>
<accession>A0ABZ1C8U7</accession>
<dbReference type="SUPFAM" id="SSF54523">
    <property type="entry name" value="Pili subunits"/>
    <property type="match status" value="1"/>
</dbReference>